<feature type="domain" description="Protein kinase" evidence="2">
    <location>
        <begin position="36"/>
        <end position="301"/>
    </location>
</feature>
<protein>
    <recommendedName>
        <fullName evidence="2">Protein kinase domain-containing protein</fullName>
    </recommendedName>
</protein>
<feature type="region of interest" description="Disordered" evidence="1">
    <location>
        <begin position="243"/>
        <end position="266"/>
    </location>
</feature>
<dbReference type="GO" id="GO:0004672">
    <property type="term" value="F:protein kinase activity"/>
    <property type="evidence" value="ECO:0007669"/>
    <property type="project" value="InterPro"/>
</dbReference>
<dbReference type="EMBL" id="KK104765">
    <property type="protein sequence ID" value="KIY93446.1"/>
    <property type="molecule type" value="Genomic_DNA"/>
</dbReference>
<feature type="compositionally biased region" description="Low complexity" evidence="1">
    <location>
        <begin position="250"/>
        <end position="266"/>
    </location>
</feature>
<dbReference type="PROSITE" id="PS50011">
    <property type="entry name" value="PROTEIN_KINASE_DOM"/>
    <property type="match status" value="1"/>
</dbReference>
<gene>
    <name evidence="3" type="ORF">MNEG_14515</name>
</gene>
<evidence type="ECO:0000313" key="3">
    <source>
        <dbReference type="EMBL" id="KIY93446.1"/>
    </source>
</evidence>
<dbReference type="InterPro" id="IPR000719">
    <property type="entry name" value="Prot_kinase_dom"/>
</dbReference>
<dbReference type="OrthoDB" id="563154at2759"/>
<dbReference type="RefSeq" id="XP_013892466.1">
    <property type="nucleotide sequence ID" value="XM_014037012.1"/>
</dbReference>
<proteinExistence type="predicted"/>
<dbReference type="GeneID" id="25732085"/>
<dbReference type="InterPro" id="IPR011009">
    <property type="entry name" value="Kinase-like_dom_sf"/>
</dbReference>
<dbReference type="Gene3D" id="1.10.510.10">
    <property type="entry name" value="Transferase(Phosphotransferase) domain 1"/>
    <property type="match status" value="1"/>
</dbReference>
<name>A0A0D2LUZ7_9CHLO</name>
<reference evidence="3 4" key="1">
    <citation type="journal article" date="2013" name="BMC Genomics">
        <title>Reconstruction of the lipid metabolism for the microalga Monoraphidium neglectum from its genome sequence reveals characteristics suitable for biofuel production.</title>
        <authorList>
            <person name="Bogen C."/>
            <person name="Al-Dilaimi A."/>
            <person name="Albersmeier A."/>
            <person name="Wichmann J."/>
            <person name="Grundmann M."/>
            <person name="Rupp O."/>
            <person name="Lauersen K.J."/>
            <person name="Blifernez-Klassen O."/>
            <person name="Kalinowski J."/>
            <person name="Goesmann A."/>
            <person name="Mussgnug J.H."/>
            <person name="Kruse O."/>
        </authorList>
    </citation>
    <scope>NUCLEOTIDE SEQUENCE [LARGE SCALE GENOMIC DNA]</scope>
    <source>
        <strain evidence="3 4">SAG 48.87</strain>
    </source>
</reference>
<dbReference type="SUPFAM" id="SSF56112">
    <property type="entry name" value="Protein kinase-like (PK-like)"/>
    <property type="match status" value="1"/>
</dbReference>
<dbReference type="AlphaFoldDB" id="A0A0D2LUZ7"/>
<evidence type="ECO:0000313" key="4">
    <source>
        <dbReference type="Proteomes" id="UP000054498"/>
    </source>
</evidence>
<dbReference type="KEGG" id="mng:MNEG_14515"/>
<keyword evidence="4" id="KW-1185">Reference proteome</keyword>
<evidence type="ECO:0000259" key="2">
    <source>
        <dbReference type="PROSITE" id="PS50011"/>
    </source>
</evidence>
<accession>A0A0D2LUZ7</accession>
<sequence>MTEAEADAPTGPNEQPKVLAYRGILAHPNLSEEFELKALLHVKRATDGERAKQKVELISMSTDGWETCAPLVRKIIRCEDLRLEPGWSQQVQREVDVFTYLLTPRQCRGMQLQMLLGCEVNDDVITLTYPFAGPSLTQWYPASRRALGPGGLAAMDPAASWAGLGMAGRMAAVPGDALQLVKALHRCHTMVGGDARVALLSRVRGVVHRDIKPDNVCRHAGSGQVTLIDAGLLQCTRQLFGSSSSGGGDSSDSGSTASSGSAGWGSDPRLKQAYAAITAAPELYLHPAIPAGAQERRAAAA</sequence>
<evidence type="ECO:0000256" key="1">
    <source>
        <dbReference type="SAM" id="MobiDB-lite"/>
    </source>
</evidence>
<dbReference type="GO" id="GO:0005524">
    <property type="term" value="F:ATP binding"/>
    <property type="evidence" value="ECO:0007669"/>
    <property type="project" value="InterPro"/>
</dbReference>
<dbReference type="Proteomes" id="UP000054498">
    <property type="component" value="Unassembled WGS sequence"/>
</dbReference>
<organism evidence="3 4">
    <name type="scientific">Monoraphidium neglectum</name>
    <dbReference type="NCBI Taxonomy" id="145388"/>
    <lineage>
        <taxon>Eukaryota</taxon>
        <taxon>Viridiplantae</taxon>
        <taxon>Chlorophyta</taxon>
        <taxon>core chlorophytes</taxon>
        <taxon>Chlorophyceae</taxon>
        <taxon>CS clade</taxon>
        <taxon>Sphaeropleales</taxon>
        <taxon>Selenastraceae</taxon>
        <taxon>Monoraphidium</taxon>
    </lineage>
</organism>